<evidence type="ECO:0000256" key="3">
    <source>
        <dbReference type="ARBA" id="ARBA00022833"/>
    </source>
</evidence>
<dbReference type="EMBL" id="JAFJYH010000259">
    <property type="protein sequence ID" value="KAG4414570.1"/>
    <property type="molecule type" value="Genomic_DNA"/>
</dbReference>
<evidence type="ECO:0000256" key="1">
    <source>
        <dbReference type="ARBA" id="ARBA00001947"/>
    </source>
</evidence>
<dbReference type="SUPFAM" id="SSF51735">
    <property type="entry name" value="NAD(P)-binding Rossmann-fold domains"/>
    <property type="match status" value="1"/>
</dbReference>
<dbReference type="PANTHER" id="PTHR42813:SF2">
    <property type="entry name" value="DEHYDROGENASE, ZINC-CONTAINING, PUTATIVE (AFU_ORTHOLOGUE AFUA_2G02810)-RELATED"/>
    <property type="match status" value="1"/>
</dbReference>
<dbReference type="CDD" id="cd08284">
    <property type="entry name" value="FDH_like_2"/>
    <property type="match status" value="1"/>
</dbReference>
<keyword evidence="9" id="KW-1185">Reference proteome</keyword>
<dbReference type="OrthoDB" id="442947at2759"/>
<evidence type="ECO:0000259" key="6">
    <source>
        <dbReference type="Pfam" id="PF00107"/>
    </source>
</evidence>
<gene>
    <name evidence="8" type="ORF">IFR04_012318</name>
</gene>
<dbReference type="GO" id="GO:0016491">
    <property type="term" value="F:oxidoreductase activity"/>
    <property type="evidence" value="ECO:0007669"/>
    <property type="project" value="UniProtKB-KW"/>
</dbReference>
<evidence type="ECO:0000259" key="7">
    <source>
        <dbReference type="Pfam" id="PF08240"/>
    </source>
</evidence>
<dbReference type="Pfam" id="PF08240">
    <property type="entry name" value="ADH_N"/>
    <property type="match status" value="1"/>
</dbReference>
<dbReference type="AlphaFoldDB" id="A0A8H7T4H4"/>
<feature type="domain" description="Alcohol dehydrogenase-like C-terminal" evidence="6">
    <location>
        <begin position="191"/>
        <end position="314"/>
    </location>
</feature>
<dbReference type="GO" id="GO:0008270">
    <property type="term" value="F:zinc ion binding"/>
    <property type="evidence" value="ECO:0007669"/>
    <property type="project" value="InterPro"/>
</dbReference>
<dbReference type="Gene3D" id="3.90.180.10">
    <property type="entry name" value="Medium-chain alcohol dehydrogenases, catalytic domain"/>
    <property type="match status" value="1"/>
</dbReference>
<dbReference type="Gene3D" id="3.40.50.720">
    <property type="entry name" value="NAD(P)-binding Rossmann-like Domain"/>
    <property type="match status" value="1"/>
</dbReference>
<dbReference type="PANTHER" id="PTHR42813">
    <property type="entry name" value="ZINC-TYPE ALCOHOL DEHYDROGENASE-LIKE"/>
    <property type="match status" value="1"/>
</dbReference>
<proteinExistence type="inferred from homology"/>
<keyword evidence="2 5" id="KW-0479">Metal-binding</keyword>
<evidence type="ECO:0000313" key="9">
    <source>
        <dbReference type="Proteomes" id="UP000664132"/>
    </source>
</evidence>
<dbReference type="InterPro" id="IPR036291">
    <property type="entry name" value="NAD(P)-bd_dom_sf"/>
</dbReference>
<comment type="similarity">
    <text evidence="5">Belongs to the zinc-containing alcohol dehydrogenase family.</text>
</comment>
<dbReference type="InterPro" id="IPR011032">
    <property type="entry name" value="GroES-like_sf"/>
</dbReference>
<organism evidence="8 9">
    <name type="scientific">Cadophora malorum</name>
    <dbReference type="NCBI Taxonomy" id="108018"/>
    <lineage>
        <taxon>Eukaryota</taxon>
        <taxon>Fungi</taxon>
        <taxon>Dikarya</taxon>
        <taxon>Ascomycota</taxon>
        <taxon>Pezizomycotina</taxon>
        <taxon>Leotiomycetes</taxon>
        <taxon>Helotiales</taxon>
        <taxon>Ploettnerulaceae</taxon>
        <taxon>Cadophora</taxon>
    </lineage>
</organism>
<feature type="domain" description="Alcohol dehydrogenase-like N-terminal" evidence="7">
    <location>
        <begin position="32"/>
        <end position="143"/>
    </location>
</feature>
<dbReference type="InterPro" id="IPR002328">
    <property type="entry name" value="ADH_Zn_CS"/>
</dbReference>
<dbReference type="InterPro" id="IPR013149">
    <property type="entry name" value="ADH-like_C"/>
</dbReference>
<keyword evidence="4" id="KW-0560">Oxidoreductase</keyword>
<evidence type="ECO:0000256" key="2">
    <source>
        <dbReference type="ARBA" id="ARBA00022723"/>
    </source>
</evidence>
<reference evidence="8" key="1">
    <citation type="submission" date="2021-02" db="EMBL/GenBank/DDBJ databases">
        <title>Genome sequence Cadophora malorum strain M34.</title>
        <authorList>
            <person name="Stefanovic E."/>
            <person name="Vu D."/>
            <person name="Scully C."/>
            <person name="Dijksterhuis J."/>
            <person name="Roader J."/>
            <person name="Houbraken J."/>
        </authorList>
    </citation>
    <scope>NUCLEOTIDE SEQUENCE</scope>
    <source>
        <strain evidence="8">M34</strain>
    </source>
</reference>
<comment type="caution">
    <text evidence="8">The sequence shown here is derived from an EMBL/GenBank/DDBJ whole genome shotgun (WGS) entry which is preliminary data.</text>
</comment>
<evidence type="ECO:0000256" key="5">
    <source>
        <dbReference type="RuleBase" id="RU361277"/>
    </source>
</evidence>
<sequence>MALPETMRAVVMNGNFNVAVEDRPTPKLQHSRDAIIRVTLSGLCGSDLHYYRGHLPYTPGFVMGHEIVGEIAQKGDDVKNFEIGDMVVVPFFTSCQNCFFCLRGQASRCLHGQSIGNSGFAIAIDGGQAEYVRVPLAGTTLMPVPTGIPQTMLALMADIFPTGYFAASRFLKNLPPNDKKSTVAVAVGCGPVGACAITAALTMCDTVYAIDSVPERLVEAEKLGARPILISDDPISKIMAATDGRGADVVMELVGRVDALHLAIDLVRPFGFVSSIGVYTEVFTVPASQLYGKNLTLSFGRCPVRSIFQDALDILIQEQEKLEFLCGQTMDLEQAPEAYNIFEKRKVHKIIFTVGGGNRVN</sequence>
<keyword evidence="3 5" id="KW-0862">Zinc</keyword>
<dbReference type="SUPFAM" id="SSF50129">
    <property type="entry name" value="GroES-like"/>
    <property type="match status" value="1"/>
</dbReference>
<comment type="cofactor">
    <cofactor evidence="1 5">
        <name>Zn(2+)</name>
        <dbReference type="ChEBI" id="CHEBI:29105"/>
    </cofactor>
</comment>
<evidence type="ECO:0000256" key="4">
    <source>
        <dbReference type="ARBA" id="ARBA00023002"/>
    </source>
</evidence>
<dbReference type="Pfam" id="PF00107">
    <property type="entry name" value="ADH_zinc_N"/>
    <property type="match status" value="1"/>
</dbReference>
<dbReference type="Proteomes" id="UP000664132">
    <property type="component" value="Unassembled WGS sequence"/>
</dbReference>
<accession>A0A8H7T4H4</accession>
<name>A0A8H7T4H4_9HELO</name>
<evidence type="ECO:0000313" key="8">
    <source>
        <dbReference type="EMBL" id="KAG4414570.1"/>
    </source>
</evidence>
<protein>
    <recommendedName>
        <fullName evidence="10">Alcohol dehydrogenase</fullName>
    </recommendedName>
</protein>
<evidence type="ECO:0008006" key="10">
    <source>
        <dbReference type="Google" id="ProtNLM"/>
    </source>
</evidence>
<dbReference type="InterPro" id="IPR013154">
    <property type="entry name" value="ADH-like_N"/>
</dbReference>
<dbReference type="PROSITE" id="PS00059">
    <property type="entry name" value="ADH_ZINC"/>
    <property type="match status" value="1"/>
</dbReference>